<dbReference type="AlphaFoldDB" id="A0A437APP3"/>
<proteinExistence type="predicted"/>
<evidence type="ECO:0000313" key="2">
    <source>
        <dbReference type="Proteomes" id="UP000282876"/>
    </source>
</evidence>
<sequence>MKDSSLNKTVNLKEKQNKRLKNTLLNLTPQKNKDYYNIDSLTNHPNQDTKSYIKKLNNELTTLKEILCILKDKLYFYESNSFSIENEETNFYLERTNFISQELIMIHNDMVKEKDEEIMKCAKRINELSYENKKYKEIIYELSKKIKSQNEAERILNEMKKEFN</sequence>
<accession>A0A437APP3</accession>
<gene>
    <name evidence="1" type="ORF">TUBRATIS_005020</name>
</gene>
<reference evidence="1 2" key="1">
    <citation type="submission" date="2018-10" db="EMBL/GenBank/DDBJ databases">
        <title>Draft genome sequence of the microsporidian Tubulinosema ratisbonensis.</title>
        <authorList>
            <person name="Polonais V."/>
            <person name="Peyretaillade E."/>
            <person name="Niehus S."/>
            <person name="Wawrzyniak I."/>
            <person name="Franchet A."/>
            <person name="Gaspin C."/>
            <person name="Reichstadt M."/>
            <person name="Belser C."/>
            <person name="Labadie K."/>
            <person name="Delbac F."/>
            <person name="Ferrandon D."/>
        </authorList>
    </citation>
    <scope>NUCLEOTIDE SEQUENCE [LARGE SCALE GENOMIC DNA]</scope>
    <source>
        <strain evidence="1 2">Franzen</strain>
    </source>
</reference>
<protein>
    <submittedName>
        <fullName evidence="1">Uncharacterized protein</fullName>
    </submittedName>
</protein>
<keyword evidence="2" id="KW-1185">Reference proteome</keyword>
<organism evidence="1 2">
    <name type="scientific">Tubulinosema ratisbonensis</name>
    <dbReference type="NCBI Taxonomy" id="291195"/>
    <lineage>
        <taxon>Eukaryota</taxon>
        <taxon>Fungi</taxon>
        <taxon>Fungi incertae sedis</taxon>
        <taxon>Microsporidia</taxon>
        <taxon>Tubulinosematoidea</taxon>
        <taxon>Tubulinosematidae</taxon>
        <taxon>Tubulinosema</taxon>
    </lineage>
</organism>
<dbReference type="EMBL" id="RCSS01000110">
    <property type="protein sequence ID" value="RVD92977.1"/>
    <property type="molecule type" value="Genomic_DNA"/>
</dbReference>
<dbReference type="Proteomes" id="UP000282876">
    <property type="component" value="Unassembled WGS sequence"/>
</dbReference>
<evidence type="ECO:0000313" key="1">
    <source>
        <dbReference type="EMBL" id="RVD92977.1"/>
    </source>
</evidence>
<dbReference type="VEuPathDB" id="MicrosporidiaDB:TUBRATIS_005020"/>
<comment type="caution">
    <text evidence="1">The sequence shown here is derived from an EMBL/GenBank/DDBJ whole genome shotgun (WGS) entry which is preliminary data.</text>
</comment>
<name>A0A437APP3_9MICR</name>